<proteinExistence type="predicted"/>
<evidence type="ECO:0000313" key="3">
    <source>
        <dbReference type="Proteomes" id="UP000828390"/>
    </source>
</evidence>
<name>A0A9D4GPM1_DREPO</name>
<evidence type="ECO:0000256" key="1">
    <source>
        <dbReference type="SAM" id="MobiDB-lite"/>
    </source>
</evidence>
<gene>
    <name evidence="2" type="ORF">DPMN_120806</name>
</gene>
<protein>
    <submittedName>
        <fullName evidence="2">Uncharacterized protein</fullName>
    </submittedName>
</protein>
<dbReference type="AlphaFoldDB" id="A0A9D4GPM1"/>
<accession>A0A9D4GPM1</accession>
<dbReference type="EMBL" id="JAIWYP010000005">
    <property type="protein sequence ID" value="KAH3819075.1"/>
    <property type="molecule type" value="Genomic_DNA"/>
</dbReference>
<sequence>MINYQSTSANGRNPNANTASPLDINGLGGSLKTKPTQRVTSARDTDRLGSGRVSGVHKDQAPKLDLVMVPNDLNVQRPEEPAARSQTSTTSRQYENHNVDMLPNFRQNSAEKTDILDLTAKDINDFLSLINKLNYNYAAVQRVMDKSKFDACCKFIKTKYS</sequence>
<keyword evidence="3" id="KW-1185">Reference proteome</keyword>
<reference evidence="2" key="1">
    <citation type="journal article" date="2019" name="bioRxiv">
        <title>The Genome of the Zebra Mussel, Dreissena polymorpha: A Resource for Invasive Species Research.</title>
        <authorList>
            <person name="McCartney M.A."/>
            <person name="Auch B."/>
            <person name="Kono T."/>
            <person name="Mallez S."/>
            <person name="Zhang Y."/>
            <person name="Obille A."/>
            <person name="Becker A."/>
            <person name="Abrahante J.E."/>
            <person name="Garbe J."/>
            <person name="Badalamenti J.P."/>
            <person name="Herman A."/>
            <person name="Mangelson H."/>
            <person name="Liachko I."/>
            <person name="Sullivan S."/>
            <person name="Sone E.D."/>
            <person name="Koren S."/>
            <person name="Silverstein K.A.T."/>
            <person name="Beckman K.B."/>
            <person name="Gohl D.M."/>
        </authorList>
    </citation>
    <scope>NUCLEOTIDE SEQUENCE</scope>
    <source>
        <strain evidence="2">Duluth1</strain>
        <tissue evidence="2">Whole animal</tissue>
    </source>
</reference>
<evidence type="ECO:0000313" key="2">
    <source>
        <dbReference type="EMBL" id="KAH3819075.1"/>
    </source>
</evidence>
<dbReference type="Proteomes" id="UP000828390">
    <property type="component" value="Unassembled WGS sequence"/>
</dbReference>
<feature type="compositionally biased region" description="Polar residues" evidence="1">
    <location>
        <begin position="1"/>
        <end position="20"/>
    </location>
</feature>
<organism evidence="2 3">
    <name type="scientific">Dreissena polymorpha</name>
    <name type="common">Zebra mussel</name>
    <name type="synonym">Mytilus polymorpha</name>
    <dbReference type="NCBI Taxonomy" id="45954"/>
    <lineage>
        <taxon>Eukaryota</taxon>
        <taxon>Metazoa</taxon>
        <taxon>Spiralia</taxon>
        <taxon>Lophotrochozoa</taxon>
        <taxon>Mollusca</taxon>
        <taxon>Bivalvia</taxon>
        <taxon>Autobranchia</taxon>
        <taxon>Heteroconchia</taxon>
        <taxon>Euheterodonta</taxon>
        <taxon>Imparidentia</taxon>
        <taxon>Neoheterodontei</taxon>
        <taxon>Myida</taxon>
        <taxon>Dreissenoidea</taxon>
        <taxon>Dreissenidae</taxon>
        <taxon>Dreissena</taxon>
    </lineage>
</organism>
<feature type="region of interest" description="Disordered" evidence="1">
    <location>
        <begin position="1"/>
        <end position="63"/>
    </location>
</feature>
<reference evidence="2" key="2">
    <citation type="submission" date="2020-11" db="EMBL/GenBank/DDBJ databases">
        <authorList>
            <person name="McCartney M.A."/>
            <person name="Auch B."/>
            <person name="Kono T."/>
            <person name="Mallez S."/>
            <person name="Becker A."/>
            <person name="Gohl D.M."/>
            <person name="Silverstein K.A.T."/>
            <person name="Koren S."/>
            <person name="Bechman K.B."/>
            <person name="Herman A."/>
            <person name="Abrahante J.E."/>
            <person name="Garbe J."/>
        </authorList>
    </citation>
    <scope>NUCLEOTIDE SEQUENCE</scope>
    <source>
        <strain evidence="2">Duluth1</strain>
        <tissue evidence="2">Whole animal</tissue>
    </source>
</reference>
<comment type="caution">
    <text evidence="2">The sequence shown here is derived from an EMBL/GenBank/DDBJ whole genome shotgun (WGS) entry which is preliminary data.</text>
</comment>